<dbReference type="EMBL" id="AAGQTM010000012">
    <property type="protein sequence ID" value="EBQ9795175.1"/>
    <property type="molecule type" value="Genomic_DNA"/>
</dbReference>
<comment type="caution">
    <text evidence="1">The sequence shown here is derived from an EMBL/GenBank/DDBJ whole genome shotgun (WGS) entry which is preliminary data.</text>
</comment>
<organism evidence="1">
    <name type="scientific">Salmonella enterica subsp. enterica serovar Kottbus</name>
    <dbReference type="NCBI Taxonomy" id="224727"/>
    <lineage>
        <taxon>Bacteria</taxon>
        <taxon>Pseudomonadati</taxon>
        <taxon>Pseudomonadota</taxon>
        <taxon>Gammaproteobacteria</taxon>
        <taxon>Enterobacterales</taxon>
        <taxon>Enterobacteriaceae</taxon>
        <taxon>Salmonella</taxon>
    </lineage>
</organism>
<reference evidence="1" key="1">
    <citation type="submission" date="2018-06" db="EMBL/GenBank/DDBJ databases">
        <authorList>
            <person name="Ashton P.M."/>
            <person name="Dallman T."/>
            <person name="Nair S."/>
            <person name="De Pinna E."/>
            <person name="Peters T."/>
            <person name="Grant K."/>
        </authorList>
    </citation>
    <scope>NUCLEOTIDE SEQUENCE</scope>
    <source>
        <strain evidence="1">430336</strain>
    </source>
</reference>
<accession>A0A5J0S0X1</accession>
<proteinExistence type="predicted"/>
<protein>
    <submittedName>
        <fullName evidence="1">Uncharacterized protein</fullName>
    </submittedName>
</protein>
<name>A0A5J0S0X1_SALET</name>
<dbReference type="AlphaFoldDB" id="A0A5J0S0X1"/>
<evidence type="ECO:0000313" key="1">
    <source>
        <dbReference type="EMBL" id="EBQ9795175.1"/>
    </source>
</evidence>
<sequence>MTTITPIMTASGCVQFRHYMVTVHAIERYIERIGGDVGNLILDLKNAWVFDASKKNLPRPLCATVARCEREGGYGLCHDKAIFLVKPGKRQHVIVTTLSAEVK</sequence>
<gene>
    <name evidence="1" type="ORF">DM035_13475</name>
</gene>